<dbReference type="AlphaFoldDB" id="A0A4Y2NCE1"/>
<dbReference type="SUPFAM" id="SSF53098">
    <property type="entry name" value="Ribonuclease H-like"/>
    <property type="match status" value="1"/>
</dbReference>
<name>A0A4Y2NCE1_ARAVE</name>
<dbReference type="GO" id="GO:0003676">
    <property type="term" value="F:nucleic acid binding"/>
    <property type="evidence" value="ECO:0007669"/>
    <property type="project" value="InterPro"/>
</dbReference>
<dbReference type="InterPro" id="IPR012337">
    <property type="entry name" value="RNaseH-like_sf"/>
</dbReference>
<comment type="caution">
    <text evidence="1">The sequence shown here is derived from an EMBL/GenBank/DDBJ whole genome shotgun (WGS) entry which is preliminary data.</text>
</comment>
<evidence type="ECO:0000313" key="1">
    <source>
        <dbReference type="EMBL" id="GBN37065.1"/>
    </source>
</evidence>
<reference evidence="1 2" key="1">
    <citation type="journal article" date="2019" name="Sci. Rep.">
        <title>Orb-weaving spider Araneus ventricosus genome elucidates the spidroin gene catalogue.</title>
        <authorList>
            <person name="Kono N."/>
            <person name="Nakamura H."/>
            <person name="Ohtoshi R."/>
            <person name="Moran D.A.P."/>
            <person name="Shinohara A."/>
            <person name="Yoshida Y."/>
            <person name="Fujiwara M."/>
            <person name="Mori M."/>
            <person name="Tomita M."/>
            <person name="Arakawa K."/>
        </authorList>
    </citation>
    <scope>NUCLEOTIDE SEQUENCE [LARGE SCALE GENOMIC DNA]</scope>
</reference>
<dbReference type="InterPro" id="IPR036397">
    <property type="entry name" value="RNaseH_sf"/>
</dbReference>
<evidence type="ECO:0000313" key="2">
    <source>
        <dbReference type="Proteomes" id="UP000499080"/>
    </source>
</evidence>
<proteinExistence type="predicted"/>
<dbReference type="Gene3D" id="3.30.420.10">
    <property type="entry name" value="Ribonuclease H-like superfamily/Ribonuclease H"/>
    <property type="match status" value="1"/>
</dbReference>
<dbReference type="Proteomes" id="UP000499080">
    <property type="component" value="Unassembled WGS sequence"/>
</dbReference>
<gene>
    <name evidence="1" type="ORF">AVEN_59035_1</name>
</gene>
<sequence>MGQEFGGFLYRTQTKRLHSIQRIFLVQFTRAYRATSTNALNVLTGIPTLHIVARAMYLKFQIWAELAAIGFSAGWALEHNQLVNIHTDSQSSIEAIKSAEPKSEFVNNIKEKIYSSRLLASLTWVKAHAGNPCNEQDNCQAKLPTIIGQYLDLPAPYSCVKLKIKQFIIHEWENY</sequence>
<keyword evidence="2" id="KW-1185">Reference proteome</keyword>
<evidence type="ECO:0008006" key="3">
    <source>
        <dbReference type="Google" id="ProtNLM"/>
    </source>
</evidence>
<protein>
    <recommendedName>
        <fullName evidence="3">RNase H type-1 domain-containing protein</fullName>
    </recommendedName>
</protein>
<dbReference type="EMBL" id="BGPR01008952">
    <property type="protein sequence ID" value="GBN37065.1"/>
    <property type="molecule type" value="Genomic_DNA"/>
</dbReference>
<dbReference type="OrthoDB" id="6437652at2759"/>
<accession>A0A4Y2NCE1</accession>
<organism evidence="1 2">
    <name type="scientific">Araneus ventricosus</name>
    <name type="common">Orbweaver spider</name>
    <name type="synonym">Epeira ventricosa</name>
    <dbReference type="NCBI Taxonomy" id="182803"/>
    <lineage>
        <taxon>Eukaryota</taxon>
        <taxon>Metazoa</taxon>
        <taxon>Ecdysozoa</taxon>
        <taxon>Arthropoda</taxon>
        <taxon>Chelicerata</taxon>
        <taxon>Arachnida</taxon>
        <taxon>Araneae</taxon>
        <taxon>Araneomorphae</taxon>
        <taxon>Entelegynae</taxon>
        <taxon>Araneoidea</taxon>
        <taxon>Araneidae</taxon>
        <taxon>Araneus</taxon>
    </lineage>
</organism>